<keyword evidence="1" id="KW-0812">Transmembrane</keyword>
<dbReference type="AlphaFoldDB" id="A0A8D2GB59"/>
<dbReference type="Pfam" id="PF15851">
    <property type="entry name" value="DUF4723"/>
    <property type="match status" value="1"/>
</dbReference>
<keyword evidence="3" id="KW-1185">Reference proteome</keyword>
<reference evidence="2" key="1">
    <citation type="submission" date="2018-05" db="EMBL/GenBank/DDBJ databases">
        <title>Whole genome of Theropithecus gelada.</title>
        <authorList>
            <person name="Chiou K.L."/>
            <person name="Snyder-Mackler N."/>
        </authorList>
    </citation>
    <scope>NUCLEOTIDE SEQUENCE [LARGE SCALE GENOMIC DNA]</scope>
</reference>
<keyword evidence="1" id="KW-1133">Transmembrane helix</keyword>
<proteinExistence type="predicted"/>
<evidence type="ECO:0000313" key="3">
    <source>
        <dbReference type="Proteomes" id="UP000694411"/>
    </source>
</evidence>
<evidence type="ECO:0000256" key="1">
    <source>
        <dbReference type="SAM" id="Phobius"/>
    </source>
</evidence>
<protein>
    <submittedName>
        <fullName evidence="2">Chromosome 9 open reading frame 57</fullName>
    </submittedName>
</protein>
<organism evidence="2 3">
    <name type="scientific">Theropithecus gelada</name>
    <name type="common">Gelada baboon</name>
    <dbReference type="NCBI Taxonomy" id="9565"/>
    <lineage>
        <taxon>Eukaryota</taxon>
        <taxon>Metazoa</taxon>
        <taxon>Chordata</taxon>
        <taxon>Craniata</taxon>
        <taxon>Vertebrata</taxon>
        <taxon>Euteleostomi</taxon>
        <taxon>Mammalia</taxon>
        <taxon>Eutheria</taxon>
        <taxon>Euarchontoglires</taxon>
        <taxon>Primates</taxon>
        <taxon>Haplorrhini</taxon>
        <taxon>Catarrhini</taxon>
        <taxon>Cercopithecidae</taxon>
        <taxon>Cercopithecinae</taxon>
        <taxon>Theropithecus</taxon>
    </lineage>
</organism>
<reference evidence="2" key="2">
    <citation type="submission" date="2025-08" db="UniProtKB">
        <authorList>
            <consortium name="Ensembl"/>
        </authorList>
    </citation>
    <scope>IDENTIFICATION</scope>
</reference>
<dbReference type="CDD" id="cd23610">
    <property type="entry name" value="TFP_LU_ECD_C9orf57"/>
    <property type="match status" value="1"/>
</dbReference>
<reference evidence="2" key="3">
    <citation type="submission" date="2025-09" db="UniProtKB">
        <authorList>
            <consortium name="Ensembl"/>
        </authorList>
    </citation>
    <scope>IDENTIFICATION</scope>
</reference>
<accession>A0A8D2GB59</accession>
<sequence length="153" mass="17084">MKKIGSGTCLSFHLLFALEIRMRRIVFAGVILFCLLGVRNHYFIVLISLPSSFSLSYLSLLSPYFSAPILGDVGGLVCRACNLAIPFHGCLLDLGTCQAKPAQYCKKVVHIKGGIEWYSVKGCTKNITECFKRTIKRHELVSTHCCHRPLCNF</sequence>
<feature type="transmembrane region" description="Helical" evidence="1">
    <location>
        <begin position="27"/>
        <end position="49"/>
    </location>
</feature>
<keyword evidence="1" id="KW-0472">Membrane</keyword>
<name>A0A8D2GB59_THEGE</name>
<dbReference type="Ensembl" id="ENSTGET00000038137.1">
    <property type="protein sequence ID" value="ENSTGEP00000032108.1"/>
    <property type="gene ID" value="ENSTGEG00000025678.1"/>
</dbReference>
<evidence type="ECO:0000313" key="2">
    <source>
        <dbReference type="Ensembl" id="ENSTGEP00000032108.1"/>
    </source>
</evidence>
<dbReference type="Proteomes" id="UP000694411">
    <property type="component" value="Chromosome 15"/>
</dbReference>
<dbReference type="InterPro" id="IPR031710">
    <property type="entry name" value="DUF4723"/>
</dbReference>